<evidence type="ECO:0000256" key="1">
    <source>
        <dbReference type="ARBA" id="ARBA00004141"/>
    </source>
</evidence>
<keyword evidence="8 11" id="KW-1133">Transmembrane helix</keyword>
<dbReference type="STRING" id="857566.A0A1E3PG12"/>
<dbReference type="CDD" id="cd03232">
    <property type="entry name" value="ABCG_PDR_domain2"/>
    <property type="match status" value="1"/>
</dbReference>
<reference evidence="13 14" key="1">
    <citation type="journal article" date="2016" name="Proc. Natl. Acad. Sci. U.S.A.">
        <title>Comparative genomics of biotechnologically important yeasts.</title>
        <authorList>
            <person name="Riley R."/>
            <person name="Haridas S."/>
            <person name="Wolfe K.H."/>
            <person name="Lopes M.R."/>
            <person name="Hittinger C.T."/>
            <person name="Goeker M."/>
            <person name="Salamov A.A."/>
            <person name="Wisecaver J.H."/>
            <person name="Long T.M."/>
            <person name="Calvey C.H."/>
            <person name="Aerts A.L."/>
            <person name="Barry K.W."/>
            <person name="Choi C."/>
            <person name="Clum A."/>
            <person name="Coughlan A.Y."/>
            <person name="Deshpande S."/>
            <person name="Douglass A.P."/>
            <person name="Hanson S.J."/>
            <person name="Klenk H.-P."/>
            <person name="LaButti K.M."/>
            <person name="Lapidus A."/>
            <person name="Lindquist E.A."/>
            <person name="Lipzen A.M."/>
            <person name="Meier-Kolthoff J.P."/>
            <person name="Ohm R.A."/>
            <person name="Otillar R.P."/>
            <person name="Pangilinan J.L."/>
            <person name="Peng Y."/>
            <person name="Rokas A."/>
            <person name="Rosa C.A."/>
            <person name="Scheuner C."/>
            <person name="Sibirny A.A."/>
            <person name="Slot J.C."/>
            <person name="Stielow J.B."/>
            <person name="Sun H."/>
            <person name="Kurtzman C.P."/>
            <person name="Blackwell M."/>
            <person name="Grigoriev I.V."/>
            <person name="Jeffries T.W."/>
        </authorList>
    </citation>
    <scope>NUCLEOTIDE SEQUENCE [LARGE SCALE GENOMIC DNA]</scope>
    <source>
        <strain evidence="13 14">DSM 6958</strain>
    </source>
</reference>
<keyword evidence="3" id="KW-0813">Transport</keyword>
<feature type="domain" description="ABC transporter" evidence="12">
    <location>
        <begin position="124"/>
        <end position="373"/>
    </location>
</feature>
<dbReference type="EMBL" id="KV454412">
    <property type="protein sequence ID" value="ODQ64366.1"/>
    <property type="molecule type" value="Genomic_DNA"/>
</dbReference>
<feature type="transmembrane region" description="Helical" evidence="11">
    <location>
        <begin position="1152"/>
        <end position="1172"/>
    </location>
</feature>
<evidence type="ECO:0000256" key="10">
    <source>
        <dbReference type="SAM" id="MobiDB-lite"/>
    </source>
</evidence>
<evidence type="ECO:0000256" key="8">
    <source>
        <dbReference type="ARBA" id="ARBA00022989"/>
    </source>
</evidence>
<evidence type="ECO:0000256" key="11">
    <source>
        <dbReference type="SAM" id="Phobius"/>
    </source>
</evidence>
<dbReference type="GO" id="GO:0016020">
    <property type="term" value="C:membrane"/>
    <property type="evidence" value="ECO:0007669"/>
    <property type="project" value="UniProtKB-SubCell"/>
</dbReference>
<protein>
    <submittedName>
        <fullName evidence="13">Plasma membrane ATP-binding cassette transporter</fullName>
    </submittedName>
</protein>
<keyword evidence="5" id="KW-0677">Repeat</keyword>
<evidence type="ECO:0000313" key="13">
    <source>
        <dbReference type="EMBL" id="ODQ64366.1"/>
    </source>
</evidence>
<feature type="transmembrane region" description="Helical" evidence="11">
    <location>
        <begin position="482"/>
        <end position="505"/>
    </location>
</feature>
<dbReference type="InterPro" id="IPR027417">
    <property type="entry name" value="P-loop_NTPase"/>
</dbReference>
<dbReference type="SUPFAM" id="SSF52540">
    <property type="entry name" value="P-loop containing nucleoside triphosphate hydrolases"/>
    <property type="match status" value="2"/>
</dbReference>
<feature type="transmembrane region" description="Helical" evidence="11">
    <location>
        <begin position="1418"/>
        <end position="1439"/>
    </location>
</feature>
<dbReference type="FunFam" id="3.40.50.300:FF:000054">
    <property type="entry name" value="ABC multidrug transporter atrF"/>
    <property type="match status" value="1"/>
</dbReference>
<dbReference type="InterPro" id="IPR017871">
    <property type="entry name" value="ABC_transporter-like_CS"/>
</dbReference>
<keyword evidence="9 11" id="KW-0472">Membrane</keyword>
<evidence type="ECO:0000256" key="9">
    <source>
        <dbReference type="ARBA" id="ARBA00023136"/>
    </source>
</evidence>
<organism evidence="13 14">
    <name type="scientific">Nadsonia fulvescens var. elongata DSM 6958</name>
    <dbReference type="NCBI Taxonomy" id="857566"/>
    <lineage>
        <taxon>Eukaryota</taxon>
        <taxon>Fungi</taxon>
        <taxon>Dikarya</taxon>
        <taxon>Ascomycota</taxon>
        <taxon>Saccharomycotina</taxon>
        <taxon>Dipodascomycetes</taxon>
        <taxon>Dipodascales</taxon>
        <taxon>Dipodascales incertae sedis</taxon>
        <taxon>Nadsonia</taxon>
    </lineage>
</organism>
<keyword evidence="4 11" id="KW-0812">Transmembrane</keyword>
<sequence>MSESLPSGPRDPLPNDNLENPTRNNNDRPKGALSKSYFNSLKKLETLSKKLSTKKSGESEPYEIDFEDFDYKAILSSFRDSSEKIGVQSSAAGVAFRNLTVKGIDISTTYGPSVYELIRSIVTFPVRLIKRKHPKLKKIIQNINGVVKSGEMLLVIGRPGAGCSSLLKSISGEITAFKSLEGEFSYDGLNQADMLKFFKEYVIYNPEVEFHFPHLNVQQTLEFAIAMKTPMLRHNGWSRKKYIEITRDIIASVFGLRHTYKTKVGNDFIRGISGGERKRVSLAEALATSASIYSWDNATRGLDASTALEFVRAVRTTTNLLKISSLVAIYQAGEHIYEVFDKVTVLYLGKQIYFGPASRAKGYFVEMGWECPPRMTTAEFLTAVTDPKGRTPRTGFENKVPRRVEDFEAYWHNSKDFQNCIEEYNDYVEKYDRSETYDRLQKAKKQSQMKHQSISSKYILSYPTQVKYLTIRGFQRVKGDSTFAIISAVLFIAQALIIGSLYYNIPDSTAGAYSRGGVLFFSLLFNSLSHLAEVSNSFAQRPIVLKQKSYSMYHPSAEALQNFFSQLPLTTFNITTFGIIVYFMTNLKVSASSFFIFYLFLNLASMAINGLFQTLASISRNIGIANSIAGICILIISIYTGYMIPLPEMHPWFKWLSYLNPLRYAYESMMSSEFHGRRMSCVSLIPSGPGYETVSIDNQVCTFLGSIPGQDFVLGDNYTRLNYSYSYAHTWRNFGIMMAWVLLYLTTNTIATEYSRTTEPGGDILLFKRNYIPDDISTDDSIVITAEEMKECLNSGDSNDDSYLGESNISSKKIFSWKNLSYIIPTGKEKTKLLDNINGFVKPGTMTALMGESGAGKTTLLNVLSQRTNFGVVTGDIRVGNAPSDPSFQRNTGYVQQQDLHLAQSTIREALRFSAELRQPRSVPINEKHEYVEKIIRLLGMDDYAESFIGVVGKGLNVEQRKKLSIGVELVAKPSLLLFLDEPTSGLDSQSAWSIIQFLRSLADSGQAILCTIHQPSATLFEAFDRLLLLEKGGKTVYFGDIGENSETLLNYFESKSPVKCGQGDNPAEYILECIGAGTTTRITEDWGDLWESSPECAYISEELKSIQNIQISKDKIIGNYDQTSKFAVGYWQQLTTVFKRTGKQFWRRPDYIAAKFLLSIFGSLFIGFTFWKVDNSIQGTQNAIFSIFILQIVSVPLINQIQDFAYSSRELFEVRESASNTFHWSTLLLSQVAWEYIYSIFTNGISFCCFYFPVGFNRDATIAGYFYLVYGLIFPAYYVTFGLLIIYFSPDVPSAAMISQFFFTFMIAFCGVVQPFSQMPGFWTFMYKVSPLTYFTQAHLGTGVHNKPIVCSQKEYSQFIPPAGQTCGEFASRFIQSAGGYLADPNATTNCEYCPYTVGDEFIARFGVNYSERWRNVGFFFVYIIFNLCAMLTLYFLFRVYDWSSLSLGRLGRKKKQPENDY</sequence>
<dbReference type="Pfam" id="PF19055">
    <property type="entry name" value="ABC2_membrane_7"/>
    <property type="match status" value="1"/>
</dbReference>
<dbReference type="InterPro" id="IPR003593">
    <property type="entry name" value="AAA+_ATPase"/>
</dbReference>
<name>A0A1E3PG12_9ASCO</name>
<dbReference type="GO" id="GO:0140359">
    <property type="term" value="F:ABC-type transporter activity"/>
    <property type="evidence" value="ECO:0007669"/>
    <property type="project" value="InterPro"/>
</dbReference>
<gene>
    <name evidence="13" type="ORF">NADFUDRAFT_83866</name>
</gene>
<evidence type="ECO:0000256" key="4">
    <source>
        <dbReference type="ARBA" id="ARBA00022692"/>
    </source>
</evidence>
<dbReference type="InterPro" id="IPR034003">
    <property type="entry name" value="ABCG_PDR_2"/>
</dbReference>
<keyword evidence="7 13" id="KW-0067">ATP-binding</keyword>
<evidence type="ECO:0000256" key="7">
    <source>
        <dbReference type="ARBA" id="ARBA00022840"/>
    </source>
</evidence>
<dbReference type="PROSITE" id="PS50893">
    <property type="entry name" value="ABC_TRANSPORTER_2"/>
    <property type="match status" value="2"/>
</dbReference>
<accession>A0A1E3PG12</accession>
<comment type="subcellular location">
    <subcellularLocation>
        <location evidence="1">Membrane</location>
        <topology evidence="1">Multi-pass membrane protein</topology>
    </subcellularLocation>
</comment>
<dbReference type="Proteomes" id="UP000095009">
    <property type="component" value="Unassembled WGS sequence"/>
</dbReference>
<dbReference type="CDD" id="cd03233">
    <property type="entry name" value="ABCG_PDR_domain1"/>
    <property type="match status" value="1"/>
</dbReference>
<dbReference type="PANTHER" id="PTHR19241">
    <property type="entry name" value="ATP-BINDING CASSETTE TRANSPORTER"/>
    <property type="match status" value="1"/>
</dbReference>
<dbReference type="Pfam" id="PF01061">
    <property type="entry name" value="ABC2_membrane"/>
    <property type="match status" value="2"/>
</dbReference>
<dbReference type="GO" id="GO:0016887">
    <property type="term" value="F:ATP hydrolysis activity"/>
    <property type="evidence" value="ECO:0007669"/>
    <property type="project" value="InterPro"/>
</dbReference>
<feature type="transmembrane region" description="Helical" evidence="11">
    <location>
        <begin position="1184"/>
        <end position="1202"/>
    </location>
</feature>
<evidence type="ECO:0000313" key="14">
    <source>
        <dbReference type="Proteomes" id="UP000095009"/>
    </source>
</evidence>
<dbReference type="InterPro" id="IPR043926">
    <property type="entry name" value="ABCG_dom"/>
</dbReference>
<keyword evidence="6" id="KW-0547">Nucleotide-binding</keyword>
<dbReference type="Gene3D" id="3.40.50.300">
    <property type="entry name" value="P-loop containing nucleotide triphosphate hydrolases"/>
    <property type="match status" value="2"/>
</dbReference>
<evidence type="ECO:0000256" key="3">
    <source>
        <dbReference type="ARBA" id="ARBA00022448"/>
    </source>
</evidence>
<dbReference type="Pfam" id="PF14510">
    <property type="entry name" value="ABC_trans_N"/>
    <property type="match status" value="1"/>
</dbReference>
<dbReference type="OrthoDB" id="245989at2759"/>
<dbReference type="Pfam" id="PF00005">
    <property type="entry name" value="ABC_tran"/>
    <property type="match status" value="2"/>
</dbReference>
<feature type="transmembrane region" description="Helical" evidence="11">
    <location>
        <begin position="1237"/>
        <end position="1255"/>
    </location>
</feature>
<evidence type="ECO:0000256" key="6">
    <source>
        <dbReference type="ARBA" id="ARBA00022741"/>
    </source>
</evidence>
<feature type="transmembrane region" description="Helical" evidence="11">
    <location>
        <begin position="624"/>
        <end position="644"/>
    </location>
</feature>
<dbReference type="SMART" id="SM00382">
    <property type="entry name" value="AAA"/>
    <property type="match status" value="2"/>
</dbReference>
<comment type="similarity">
    <text evidence="2">Belongs to the ABC transporter superfamily. ABCG family. PDR (TC 3.A.1.205) subfamily.</text>
</comment>
<dbReference type="InterPro" id="IPR029481">
    <property type="entry name" value="ABC_trans_N"/>
</dbReference>
<feature type="transmembrane region" description="Helical" evidence="11">
    <location>
        <begin position="591"/>
        <end position="612"/>
    </location>
</feature>
<feature type="transmembrane region" description="Helical" evidence="11">
    <location>
        <begin position="560"/>
        <end position="585"/>
    </location>
</feature>
<keyword evidence="14" id="KW-1185">Reference proteome</keyword>
<evidence type="ECO:0000259" key="12">
    <source>
        <dbReference type="PROSITE" id="PS50893"/>
    </source>
</evidence>
<proteinExistence type="inferred from homology"/>
<dbReference type="InterPro" id="IPR034001">
    <property type="entry name" value="ABCG_PDR_1"/>
</dbReference>
<feature type="region of interest" description="Disordered" evidence="10">
    <location>
        <begin position="1"/>
        <end position="35"/>
    </location>
</feature>
<feature type="domain" description="ABC transporter" evidence="12">
    <location>
        <begin position="815"/>
        <end position="1058"/>
    </location>
</feature>
<dbReference type="InterPro" id="IPR010929">
    <property type="entry name" value="PDR_CDR_ABC"/>
</dbReference>
<evidence type="ECO:0000256" key="5">
    <source>
        <dbReference type="ARBA" id="ARBA00022737"/>
    </source>
</evidence>
<dbReference type="InterPro" id="IPR013525">
    <property type="entry name" value="ABC2_TM"/>
</dbReference>
<dbReference type="PROSITE" id="PS00211">
    <property type="entry name" value="ABC_TRANSPORTER_1"/>
    <property type="match status" value="1"/>
</dbReference>
<dbReference type="Pfam" id="PF06422">
    <property type="entry name" value="PDR_CDR"/>
    <property type="match status" value="1"/>
</dbReference>
<dbReference type="InterPro" id="IPR003439">
    <property type="entry name" value="ABC_transporter-like_ATP-bd"/>
</dbReference>
<dbReference type="GO" id="GO:0005524">
    <property type="term" value="F:ATP binding"/>
    <property type="evidence" value="ECO:0007669"/>
    <property type="project" value="UniProtKB-KW"/>
</dbReference>
<feature type="transmembrane region" description="Helical" evidence="11">
    <location>
        <begin position="1267"/>
        <end position="1289"/>
    </location>
</feature>
<feature type="transmembrane region" description="Helical" evidence="11">
    <location>
        <begin position="1295"/>
        <end position="1317"/>
    </location>
</feature>
<evidence type="ECO:0000256" key="2">
    <source>
        <dbReference type="ARBA" id="ARBA00006012"/>
    </source>
</evidence>